<feature type="transmembrane region" description="Helical" evidence="7">
    <location>
        <begin position="149"/>
        <end position="168"/>
    </location>
</feature>
<keyword evidence="4 7" id="KW-0812">Transmembrane</keyword>
<reference evidence="9 10" key="1">
    <citation type="submission" date="2014-03" db="EMBL/GenBank/DDBJ databases">
        <title>Draft Genome Sequences of 13 Willow Endophytes.</title>
        <authorList>
            <person name="Gan H.Y."/>
            <person name="Gan H.M."/>
            <person name="Savka M.A."/>
            <person name="Hudson A.O."/>
        </authorList>
    </citation>
    <scope>NUCLEOTIDE SEQUENCE [LARGE SCALE GENOMIC DNA]</scope>
    <source>
        <strain evidence="9 10">RIT293</strain>
    </source>
</reference>
<feature type="transmembrane region" description="Helical" evidence="7">
    <location>
        <begin position="253"/>
        <end position="275"/>
    </location>
</feature>
<feature type="domain" description="ABC transmembrane type-1" evidence="8">
    <location>
        <begin position="110"/>
        <end position="320"/>
    </location>
</feature>
<evidence type="ECO:0000259" key="8">
    <source>
        <dbReference type="PROSITE" id="PS50928"/>
    </source>
</evidence>
<evidence type="ECO:0000313" key="9">
    <source>
        <dbReference type="EMBL" id="EZP26181.1"/>
    </source>
</evidence>
<dbReference type="InterPro" id="IPR035906">
    <property type="entry name" value="MetI-like_sf"/>
</dbReference>
<dbReference type="EMBL" id="JFYO01000007">
    <property type="protein sequence ID" value="EZP26181.1"/>
    <property type="molecule type" value="Genomic_DNA"/>
</dbReference>
<feature type="transmembrane region" description="Helical" evidence="7">
    <location>
        <begin position="295"/>
        <end position="319"/>
    </location>
</feature>
<dbReference type="GO" id="GO:0005886">
    <property type="term" value="C:plasma membrane"/>
    <property type="evidence" value="ECO:0007669"/>
    <property type="project" value="UniProtKB-SubCell"/>
</dbReference>
<gene>
    <name evidence="9" type="ORF">BW34_02513</name>
</gene>
<keyword evidence="3" id="KW-1003">Cell membrane</keyword>
<dbReference type="eggNOG" id="COG1175">
    <property type="taxonomic scope" value="Bacteria"/>
</dbReference>
<feature type="transmembrane region" description="Helical" evidence="7">
    <location>
        <begin position="115"/>
        <end position="137"/>
    </location>
</feature>
<feature type="transmembrane region" description="Helical" evidence="7">
    <location>
        <begin position="51"/>
        <end position="70"/>
    </location>
</feature>
<evidence type="ECO:0000256" key="3">
    <source>
        <dbReference type="ARBA" id="ARBA00022475"/>
    </source>
</evidence>
<dbReference type="GeneID" id="91432691"/>
<sequence length="332" mass="36190">MAIATPGSAPADAPAVLSAPARARRLRGSRRAAGAPGAGSRGAGRGIVQRLTPWLFLSGAVGLLLLFTYWPAVNLFYFSVTDWDGIDLTKNFVGLDNYVQVFTDPRIFSVFGVSLYYFAASFAQMAIALYFAVILSFSTRFSSLFRGILFFPYLINGVAIGFVFLYLFQPGGTLDTVLGWFGLADPPQWLGDPDVVNWSLAGTSVWRYTGLNFVLFLGAIQSIPRELYEAAELDGANKWQQFWSIIAPGIRRIIGLSFILAIAGSLSVFEVPFIMTGGANGSSTFVIQTLQTAFSFRQVGLASAMAVVLLTIVLVVTWIQRRVFPDEKVDLT</sequence>
<keyword evidence="6 7" id="KW-0472">Membrane</keyword>
<keyword evidence="10" id="KW-1185">Reference proteome</keyword>
<dbReference type="AlphaFoldDB" id="A0A031FPU8"/>
<evidence type="ECO:0000256" key="4">
    <source>
        <dbReference type="ARBA" id="ARBA00022692"/>
    </source>
</evidence>
<protein>
    <submittedName>
        <fullName evidence="9">Sugar ABC transporter, permease protein</fullName>
    </submittedName>
</protein>
<dbReference type="SUPFAM" id="SSF161098">
    <property type="entry name" value="MetI-like"/>
    <property type="match status" value="1"/>
</dbReference>
<dbReference type="PATRIC" id="fig|273677.3.peg.2493"/>
<evidence type="ECO:0000256" key="7">
    <source>
        <dbReference type="RuleBase" id="RU363032"/>
    </source>
</evidence>
<dbReference type="RefSeq" id="WP_036313035.1">
    <property type="nucleotide sequence ID" value="NZ_CP031421.1"/>
</dbReference>
<comment type="caution">
    <text evidence="9">The sequence shown here is derived from an EMBL/GenBank/DDBJ whole genome shotgun (WGS) entry which is preliminary data.</text>
</comment>
<dbReference type="PANTHER" id="PTHR43005:SF2">
    <property type="entry name" value="INTEGRAL MEMBRANE SUGAR TRANSPORT PROTEIN"/>
    <property type="match status" value="1"/>
</dbReference>
<comment type="subcellular location">
    <subcellularLocation>
        <location evidence="1 7">Cell membrane</location>
        <topology evidence="1 7">Multi-pass membrane protein</topology>
    </subcellularLocation>
</comment>
<evidence type="ECO:0000256" key="5">
    <source>
        <dbReference type="ARBA" id="ARBA00022989"/>
    </source>
</evidence>
<dbReference type="KEGG" id="moo:BWL13_02331"/>
<dbReference type="PANTHER" id="PTHR43005">
    <property type="entry name" value="BLR7065 PROTEIN"/>
    <property type="match status" value="1"/>
</dbReference>
<evidence type="ECO:0000256" key="1">
    <source>
        <dbReference type="ARBA" id="ARBA00004651"/>
    </source>
</evidence>
<organism evidence="9 10">
    <name type="scientific">Microbacterium oleivorans</name>
    <dbReference type="NCBI Taxonomy" id="273677"/>
    <lineage>
        <taxon>Bacteria</taxon>
        <taxon>Bacillati</taxon>
        <taxon>Actinomycetota</taxon>
        <taxon>Actinomycetes</taxon>
        <taxon>Micrococcales</taxon>
        <taxon>Microbacteriaceae</taxon>
        <taxon>Microbacterium</taxon>
    </lineage>
</organism>
<keyword evidence="5 7" id="KW-1133">Transmembrane helix</keyword>
<feature type="transmembrane region" description="Helical" evidence="7">
    <location>
        <begin position="205"/>
        <end position="223"/>
    </location>
</feature>
<accession>A0A031FPU8</accession>
<evidence type="ECO:0000256" key="6">
    <source>
        <dbReference type="ARBA" id="ARBA00023136"/>
    </source>
</evidence>
<dbReference type="PROSITE" id="PS50928">
    <property type="entry name" value="ABC_TM1"/>
    <property type="match status" value="1"/>
</dbReference>
<dbReference type="InterPro" id="IPR000515">
    <property type="entry name" value="MetI-like"/>
</dbReference>
<dbReference type="GO" id="GO:0055085">
    <property type="term" value="P:transmembrane transport"/>
    <property type="evidence" value="ECO:0007669"/>
    <property type="project" value="InterPro"/>
</dbReference>
<dbReference type="Gene3D" id="1.10.3720.10">
    <property type="entry name" value="MetI-like"/>
    <property type="match status" value="1"/>
</dbReference>
<evidence type="ECO:0000256" key="2">
    <source>
        <dbReference type="ARBA" id="ARBA00022448"/>
    </source>
</evidence>
<evidence type="ECO:0000313" key="10">
    <source>
        <dbReference type="Proteomes" id="UP000024001"/>
    </source>
</evidence>
<dbReference type="CDD" id="cd06261">
    <property type="entry name" value="TM_PBP2"/>
    <property type="match status" value="1"/>
</dbReference>
<dbReference type="Pfam" id="PF00528">
    <property type="entry name" value="BPD_transp_1"/>
    <property type="match status" value="1"/>
</dbReference>
<keyword evidence="2 7" id="KW-0813">Transport</keyword>
<proteinExistence type="inferred from homology"/>
<comment type="similarity">
    <text evidence="7">Belongs to the binding-protein-dependent transport system permease family.</text>
</comment>
<dbReference type="Proteomes" id="UP000024001">
    <property type="component" value="Unassembled WGS sequence"/>
</dbReference>
<name>A0A031FPU8_9MICO</name>
<dbReference type="OrthoDB" id="145927at2"/>